<dbReference type="GO" id="GO:0005886">
    <property type="term" value="C:plasma membrane"/>
    <property type="evidence" value="ECO:0007669"/>
    <property type="project" value="TreeGrafter"/>
</dbReference>
<evidence type="ECO:0000313" key="3">
    <source>
        <dbReference type="Proteomes" id="UP000050425"/>
    </source>
</evidence>
<dbReference type="EMBL" id="LJPT01000065">
    <property type="protein sequence ID" value="KPW49700.1"/>
    <property type="molecule type" value="Genomic_DNA"/>
</dbReference>
<protein>
    <recommendedName>
        <fullName evidence="1">DUF218 domain-containing protein</fullName>
    </recommendedName>
</protein>
<organism evidence="2 3">
    <name type="scientific">Pseudomonas syringae pv. antirrhini</name>
    <dbReference type="NCBI Taxonomy" id="251702"/>
    <lineage>
        <taxon>Bacteria</taxon>
        <taxon>Pseudomonadati</taxon>
        <taxon>Pseudomonadota</taxon>
        <taxon>Gammaproteobacteria</taxon>
        <taxon>Pseudomonadales</taxon>
        <taxon>Pseudomonadaceae</taxon>
        <taxon>Pseudomonas</taxon>
    </lineage>
</organism>
<dbReference type="PATRIC" id="fig|251702.3.peg.5763"/>
<gene>
    <name evidence="2" type="ORF">ALO88_04333</name>
</gene>
<accession>A0A0P9NZR6</accession>
<dbReference type="Gene3D" id="3.40.50.620">
    <property type="entry name" value="HUPs"/>
    <property type="match status" value="1"/>
</dbReference>
<dbReference type="PANTHER" id="PTHR30336:SF20">
    <property type="entry name" value="DUF218 DOMAIN-CONTAINING PROTEIN"/>
    <property type="match status" value="1"/>
</dbReference>
<dbReference type="AlphaFoldDB" id="A0A0P9NZR6"/>
<reference evidence="2 3" key="1">
    <citation type="submission" date="2015-09" db="EMBL/GenBank/DDBJ databases">
        <title>Genome announcement of multiple Pseudomonas syringae strains.</title>
        <authorList>
            <person name="Thakur S."/>
            <person name="Wang P.W."/>
            <person name="Gong Y."/>
            <person name="Weir B.S."/>
            <person name="Guttman D.S."/>
        </authorList>
    </citation>
    <scope>NUCLEOTIDE SEQUENCE [LARGE SCALE GENOMIC DNA]</scope>
    <source>
        <strain evidence="2 3">ICMP4303</strain>
    </source>
</reference>
<dbReference type="PANTHER" id="PTHR30336">
    <property type="entry name" value="INNER MEMBRANE PROTEIN, PROBABLE PERMEASE"/>
    <property type="match status" value="1"/>
</dbReference>
<comment type="caution">
    <text evidence="2">The sequence shown here is derived from an EMBL/GenBank/DDBJ whole genome shotgun (WGS) entry which is preliminary data.</text>
</comment>
<dbReference type="InterPro" id="IPR014729">
    <property type="entry name" value="Rossmann-like_a/b/a_fold"/>
</dbReference>
<sequence>MQVRINSRKRAMKKIQLTLLSLGLLFILTAGLIAMDGLSDNAQTSDAAIVLGSKVTPDGVPSARLQARLDRAVELYRQGRVRNIIVSGGTGVEGFSEAVGMANYLAERSGLPREAILLDEQGNTTQDTARNSAQIMKQRGFKSAVVVTQYFHITRSRYALYQAGVTQVSTAHARYFEWRDLYSLAREVAALPAYWWAENT</sequence>
<dbReference type="InterPro" id="IPR051599">
    <property type="entry name" value="Cell_Envelope_Assoc"/>
</dbReference>
<feature type="domain" description="DUF218" evidence="1">
    <location>
        <begin position="46"/>
        <end position="177"/>
    </location>
</feature>
<dbReference type="InterPro" id="IPR003848">
    <property type="entry name" value="DUF218"/>
</dbReference>
<dbReference type="CDD" id="cd06259">
    <property type="entry name" value="YdcF-like"/>
    <property type="match status" value="1"/>
</dbReference>
<evidence type="ECO:0000259" key="1">
    <source>
        <dbReference type="Pfam" id="PF02698"/>
    </source>
</evidence>
<dbReference type="Pfam" id="PF02698">
    <property type="entry name" value="DUF218"/>
    <property type="match status" value="1"/>
</dbReference>
<dbReference type="Proteomes" id="UP000050425">
    <property type="component" value="Unassembled WGS sequence"/>
</dbReference>
<name>A0A0P9NZR6_9PSED</name>
<proteinExistence type="predicted"/>
<evidence type="ECO:0000313" key="2">
    <source>
        <dbReference type="EMBL" id="KPW49700.1"/>
    </source>
</evidence>